<evidence type="ECO:0000313" key="3">
    <source>
        <dbReference type="Proteomes" id="UP000000813"/>
    </source>
</evidence>
<feature type="transmembrane region" description="Helical" evidence="1">
    <location>
        <begin position="24"/>
        <end position="44"/>
    </location>
</feature>
<organism evidence="2 3">
    <name type="scientific">Agrobacterium fabrum (strain C58 / ATCC 33970)</name>
    <name type="common">Agrobacterium tumefaciens (strain C58)</name>
    <dbReference type="NCBI Taxonomy" id="176299"/>
    <lineage>
        <taxon>Bacteria</taxon>
        <taxon>Pseudomonadati</taxon>
        <taxon>Pseudomonadota</taxon>
        <taxon>Alphaproteobacteria</taxon>
        <taxon>Hyphomicrobiales</taxon>
        <taxon>Rhizobiaceae</taxon>
        <taxon>Rhizobium/Agrobacterium group</taxon>
        <taxon>Agrobacterium</taxon>
        <taxon>Agrobacterium tumefaciens complex</taxon>
    </lineage>
</organism>
<keyword evidence="1" id="KW-1133">Transmembrane helix</keyword>
<reference evidence="2 3" key="1">
    <citation type="journal article" date="2001" name="Science">
        <title>The genome of the natural genetic engineer Agrobacterium tumefaciens C58.</title>
        <authorList>
            <person name="Wood D.W."/>
            <person name="Setubal J.C."/>
            <person name="Kaul R."/>
            <person name="Monks D.E."/>
            <person name="Kitajima J.P."/>
            <person name="Okura V.K."/>
            <person name="Zhou Y."/>
            <person name="Chen L."/>
            <person name="Wood G.E."/>
            <person name="Almeida N.F.Jr."/>
            <person name="Woo L."/>
            <person name="Chen Y."/>
            <person name="Paulsen I.T."/>
            <person name="Eisen J.A."/>
            <person name="Karp P.D."/>
            <person name="Bovee D.Sr."/>
            <person name="Chapman P."/>
            <person name="Clendenning J."/>
            <person name="Deatherage G."/>
            <person name="Gillet W."/>
            <person name="Grant C."/>
            <person name="Kutyavin T."/>
            <person name="Levy R."/>
            <person name="Li M.J."/>
            <person name="McClelland E."/>
            <person name="Palmieri A."/>
            <person name="Raymond C."/>
            <person name="Rouse G."/>
            <person name="Saenphimmachak C."/>
            <person name="Wu Z."/>
            <person name="Romero P."/>
            <person name="Gordon D."/>
            <person name="Zhang S."/>
            <person name="Yoo H."/>
            <person name="Tao Y."/>
            <person name="Biddle P."/>
            <person name="Jung M."/>
            <person name="Krespan W."/>
            <person name="Perry M."/>
            <person name="Gordon-Kamm B."/>
            <person name="Liao L."/>
            <person name="Kim S."/>
            <person name="Hendrick C."/>
            <person name="Zhao Z.Y."/>
            <person name="Dolan M."/>
            <person name="Chumley F."/>
            <person name="Tingey S.V."/>
            <person name="Tomb J.F."/>
            <person name="Gordon M.P."/>
            <person name="Olson M.V."/>
            <person name="Nester E.W."/>
        </authorList>
    </citation>
    <scope>NUCLEOTIDE SEQUENCE [LARGE SCALE GENOMIC DNA]</scope>
    <source>
        <strain evidence="3">C58 / ATCC 33970</strain>
    </source>
</reference>
<accession>A9CLE2</accession>
<name>A9CLE2_AGRFC</name>
<geneLocation type="plasmid" evidence="2 3">
    <name>At</name>
</geneLocation>
<keyword evidence="3" id="KW-1185">Reference proteome</keyword>
<dbReference type="PIR" id="AG3196">
    <property type="entry name" value="AG3196"/>
</dbReference>
<evidence type="ECO:0000256" key="1">
    <source>
        <dbReference type="SAM" id="Phobius"/>
    </source>
</evidence>
<dbReference type="EMBL" id="AE007872">
    <property type="protein sequence ID" value="AAK90675.1"/>
    <property type="molecule type" value="Genomic_DNA"/>
</dbReference>
<evidence type="ECO:0000313" key="2">
    <source>
        <dbReference type="EMBL" id="AAK90675.1"/>
    </source>
</evidence>
<dbReference type="OrthoDB" id="9980099at2"/>
<proteinExistence type="predicted"/>
<reference evidence="2 3" key="2">
    <citation type="journal article" date="2001" name="Science">
        <title>Genome sequence of the plant pathogen and biotechnology agent Agrobacterium tumefaciens C58.</title>
        <authorList>
            <person name="Goodner B."/>
            <person name="Hinkle G."/>
            <person name="Gattung S."/>
            <person name="Miller N."/>
            <person name="Blanchard M."/>
            <person name="Qurollo B."/>
            <person name="Goldman B.S."/>
            <person name="Cao Y."/>
            <person name="Askenazi M."/>
            <person name="Halling C."/>
            <person name="Mullin L."/>
            <person name="Houmiel K."/>
            <person name="Gordon J."/>
            <person name="Vaudin M."/>
            <person name="Iartchouk O."/>
            <person name="Epp A."/>
            <person name="Liu F."/>
            <person name="Wollam C."/>
            <person name="Allinger M."/>
            <person name="Doughty D."/>
            <person name="Scott C."/>
            <person name="Lappas C."/>
            <person name="Markelz B."/>
            <person name="Flanagan C."/>
            <person name="Crowell C."/>
            <person name="Gurson J."/>
            <person name="Lomo C."/>
            <person name="Sear C."/>
            <person name="Strub G."/>
            <person name="Cielo C."/>
            <person name="Slater S."/>
        </authorList>
    </citation>
    <scope>NUCLEOTIDE SEQUENCE [LARGE SCALE GENOMIC DNA]</scope>
    <source>
        <strain evidence="3">C58 / ATCC 33970</strain>
    </source>
</reference>
<dbReference type="BioCyc" id="AGRO:ATU5301-MONOMER"/>
<gene>
    <name evidence="2" type="ordered locus">Atu5301</name>
</gene>
<sequence>MAATIVSGRDLLRYSESAPMDGNLRLAVLVLLFPMLPPMNLILLQQLYSSRRDLVMRAAGRREGQFGLPVLPLVAIAMD</sequence>
<dbReference type="AlphaFoldDB" id="A9CLE2"/>
<protein>
    <submittedName>
        <fullName evidence="2">Uncharacterized protein</fullName>
    </submittedName>
</protein>
<dbReference type="KEGG" id="atu:Atu5301"/>
<dbReference type="EnsemblBacteria" id="AAK90675">
    <property type="protein sequence ID" value="AAK90675"/>
    <property type="gene ID" value="Atu5301"/>
</dbReference>
<keyword evidence="1" id="KW-0812">Transmembrane</keyword>
<dbReference type="Proteomes" id="UP000000813">
    <property type="component" value="Plasmid At"/>
</dbReference>
<dbReference type="PATRIC" id="fig|176299.10.peg.4974"/>
<keyword evidence="1" id="KW-0472">Membrane</keyword>
<keyword evidence="2" id="KW-0614">Plasmid</keyword>
<dbReference type="HOGENOM" id="CLU_2598229_0_0_5"/>